<feature type="region of interest" description="Disordered" evidence="1">
    <location>
        <begin position="146"/>
        <end position="171"/>
    </location>
</feature>
<dbReference type="Proteomes" id="UP000638560">
    <property type="component" value="Unassembled WGS sequence"/>
</dbReference>
<comment type="caution">
    <text evidence="2">The sequence shown here is derived from an EMBL/GenBank/DDBJ whole genome shotgun (WGS) entry which is preliminary data.</text>
</comment>
<organism evidence="2 3">
    <name type="scientific">Plantactinospora alkalitolerans</name>
    <dbReference type="NCBI Taxonomy" id="2789879"/>
    <lineage>
        <taxon>Bacteria</taxon>
        <taxon>Bacillati</taxon>
        <taxon>Actinomycetota</taxon>
        <taxon>Actinomycetes</taxon>
        <taxon>Micromonosporales</taxon>
        <taxon>Micromonosporaceae</taxon>
        <taxon>Plantactinospora</taxon>
    </lineage>
</organism>
<gene>
    <name evidence="2" type="ORF">I0C86_31035</name>
</gene>
<protein>
    <submittedName>
        <fullName evidence="2">Uncharacterized protein</fullName>
    </submittedName>
</protein>
<evidence type="ECO:0000313" key="3">
    <source>
        <dbReference type="Proteomes" id="UP000638560"/>
    </source>
</evidence>
<sequence length="171" mass="19199">MSDYIAVAAVAFSLVAGLLAYRVSAKSHKTASYHSGTDLFLQLDLVFIEHPHVRPYFYSGKPLSEDDPHFHQVQAVAELMLDVFEWIWHRREGITNVDRKAWSAYVGQMFALSPVLRQYHLDHLAWHPTITDLYFAQGEFAGIPMNTEPPPIEIAPGTPTSVQPDPGPKGE</sequence>
<name>A0ABS0H5H2_9ACTN</name>
<keyword evidence="3" id="KW-1185">Reference proteome</keyword>
<dbReference type="EMBL" id="JADPUN010000267">
    <property type="protein sequence ID" value="MBF9133362.1"/>
    <property type="molecule type" value="Genomic_DNA"/>
</dbReference>
<accession>A0ABS0H5H2</accession>
<reference evidence="2 3" key="1">
    <citation type="submission" date="2020-11" db="EMBL/GenBank/DDBJ databases">
        <title>A novel isolate from a Black sea contaminated sediment with potential to produce alkanes: Plantactinospora alkalitolerans sp. nov.</title>
        <authorList>
            <person name="Carro L."/>
            <person name="Veyisoglu A."/>
            <person name="Guven K."/>
            <person name="Schumann P."/>
            <person name="Klenk H.-P."/>
            <person name="Sahin N."/>
        </authorList>
    </citation>
    <scope>NUCLEOTIDE SEQUENCE [LARGE SCALE GENOMIC DNA]</scope>
    <source>
        <strain evidence="2 3">S1510</strain>
    </source>
</reference>
<proteinExistence type="predicted"/>
<evidence type="ECO:0000313" key="2">
    <source>
        <dbReference type="EMBL" id="MBF9133362.1"/>
    </source>
</evidence>
<evidence type="ECO:0000256" key="1">
    <source>
        <dbReference type="SAM" id="MobiDB-lite"/>
    </source>
</evidence>
<dbReference type="RefSeq" id="WP_196204870.1">
    <property type="nucleotide sequence ID" value="NZ_JADPUN010000267.1"/>
</dbReference>